<dbReference type="AlphaFoldDB" id="A0A6L2J9M8"/>
<organism evidence="1">
    <name type="scientific">Tanacetum cinerariifolium</name>
    <name type="common">Dalmatian daisy</name>
    <name type="synonym">Chrysanthemum cinerariifolium</name>
    <dbReference type="NCBI Taxonomy" id="118510"/>
    <lineage>
        <taxon>Eukaryota</taxon>
        <taxon>Viridiplantae</taxon>
        <taxon>Streptophyta</taxon>
        <taxon>Embryophyta</taxon>
        <taxon>Tracheophyta</taxon>
        <taxon>Spermatophyta</taxon>
        <taxon>Magnoliopsida</taxon>
        <taxon>eudicotyledons</taxon>
        <taxon>Gunneridae</taxon>
        <taxon>Pentapetalae</taxon>
        <taxon>asterids</taxon>
        <taxon>campanulids</taxon>
        <taxon>Asterales</taxon>
        <taxon>Asteraceae</taxon>
        <taxon>Asteroideae</taxon>
        <taxon>Anthemideae</taxon>
        <taxon>Anthemidinae</taxon>
        <taxon>Tanacetum</taxon>
    </lineage>
</organism>
<dbReference type="Gene3D" id="2.40.70.10">
    <property type="entry name" value="Acid Proteases"/>
    <property type="match status" value="1"/>
</dbReference>
<evidence type="ECO:0008006" key="2">
    <source>
        <dbReference type="Google" id="ProtNLM"/>
    </source>
</evidence>
<dbReference type="CDD" id="cd00303">
    <property type="entry name" value="retropepsin_like"/>
    <property type="match status" value="1"/>
</dbReference>
<name>A0A6L2J9M8_TANCI</name>
<evidence type="ECO:0000313" key="1">
    <source>
        <dbReference type="EMBL" id="GEU32725.1"/>
    </source>
</evidence>
<sequence>MIIKKVDMPLFSSPEPSDRDHGSGCCSSCWAVEVLAPSLLRLLRCHYGCWTAGAPSLAIRASSTASGAHAAASGCLSGPEATQAQVSSSSMHNCSLTNLAISITGNSRTITVVVEDIDPYLDKGIGDVIVEEPFCKDSCVEARRFDGIITIRDRDDSVTYQMARSNSSFKHLTNKKCNKILPLPKEDIAYVCLHSPKDHEGNKINTPYPEKTNMAYSSYRSRLIDDSYKENEVLGELMGREKSATNLKKLLMEKLRMGYQIEVSAHPHELVILDGSLPPKEKDTRSFTIPCYINNICFEKSLADLGASISVMPYSTFTNLGLDELAPTMLTTELADKTIKRPKGIAKNVLVGIDKFVFLVDFVVLDMLEDIKVPLILERPFLTTTHAKIDVLKKKITLRVWDDKIVFKSDKPTSNIIKRVFALGLRERIELDLEARLMGEALILNRSLDPMYGDYIELNDLNEPLKLKIHQEKDFGLTIEEGEVSDEPIEDIVKTRNIDNEINNGID</sequence>
<dbReference type="PANTHER" id="PTHR33067">
    <property type="entry name" value="RNA-DIRECTED DNA POLYMERASE-RELATED"/>
    <property type="match status" value="1"/>
</dbReference>
<dbReference type="Pfam" id="PF08284">
    <property type="entry name" value="RVP_2"/>
    <property type="match status" value="1"/>
</dbReference>
<proteinExistence type="predicted"/>
<protein>
    <recommendedName>
        <fullName evidence="2">Reverse transcriptase domain-containing protein</fullName>
    </recommendedName>
</protein>
<dbReference type="PANTHER" id="PTHR33067:SF35">
    <property type="entry name" value="ASPARTIC PEPTIDASE DDI1-TYPE DOMAIN-CONTAINING PROTEIN"/>
    <property type="match status" value="1"/>
</dbReference>
<accession>A0A6L2J9M8</accession>
<comment type="caution">
    <text evidence="1">The sequence shown here is derived from an EMBL/GenBank/DDBJ whole genome shotgun (WGS) entry which is preliminary data.</text>
</comment>
<dbReference type="InterPro" id="IPR021109">
    <property type="entry name" value="Peptidase_aspartic_dom_sf"/>
</dbReference>
<dbReference type="EMBL" id="BKCJ010000385">
    <property type="protein sequence ID" value="GEU32725.1"/>
    <property type="molecule type" value="Genomic_DNA"/>
</dbReference>
<reference evidence="1" key="1">
    <citation type="journal article" date="2019" name="Sci. Rep.">
        <title>Draft genome of Tanacetum cinerariifolium, the natural source of mosquito coil.</title>
        <authorList>
            <person name="Yamashiro T."/>
            <person name="Shiraishi A."/>
            <person name="Satake H."/>
            <person name="Nakayama K."/>
        </authorList>
    </citation>
    <scope>NUCLEOTIDE SEQUENCE</scope>
</reference>
<gene>
    <name evidence="1" type="ORF">Tci_004703</name>
</gene>